<keyword evidence="10" id="KW-0408">Iron</keyword>
<keyword evidence="9" id="KW-0479">Metal-binding</keyword>
<dbReference type="SFLD" id="SFLDF00295">
    <property type="entry name" value="threonylcarbamoyladenosine_tRN"/>
    <property type="match status" value="1"/>
</dbReference>
<evidence type="ECO:0000256" key="5">
    <source>
        <dbReference type="ARBA" id="ARBA00022490"/>
    </source>
</evidence>
<dbReference type="InterPro" id="IPR007197">
    <property type="entry name" value="rSAM"/>
</dbReference>
<dbReference type="PROSITE" id="PS51449">
    <property type="entry name" value="MTTASE_N"/>
    <property type="match status" value="1"/>
</dbReference>
<dbReference type="CDD" id="cd01335">
    <property type="entry name" value="Radical_SAM"/>
    <property type="match status" value="1"/>
</dbReference>
<dbReference type="GO" id="GO:0035598">
    <property type="term" value="F:tRNA (N(6)-L-threonylcarbamoyladenosine(37)-C(2))-methylthiotransferase activity"/>
    <property type="evidence" value="ECO:0007669"/>
    <property type="project" value="UniProtKB-EC"/>
</dbReference>
<dbReference type="Pfam" id="PF04055">
    <property type="entry name" value="Radical_SAM"/>
    <property type="match status" value="1"/>
</dbReference>
<keyword evidence="11" id="KW-0411">Iron-sulfur</keyword>
<dbReference type="InterPro" id="IPR020612">
    <property type="entry name" value="Methylthiotransferase_CS"/>
</dbReference>
<evidence type="ECO:0000256" key="11">
    <source>
        <dbReference type="ARBA" id="ARBA00023014"/>
    </source>
</evidence>
<evidence type="ECO:0000256" key="4">
    <source>
        <dbReference type="ARBA" id="ARBA00022485"/>
    </source>
</evidence>
<dbReference type="NCBIfam" id="TIGR00089">
    <property type="entry name" value="MiaB/RimO family radical SAM methylthiotransferase"/>
    <property type="match status" value="1"/>
</dbReference>
<keyword evidence="8" id="KW-0819">tRNA processing</keyword>
<sequence>MKRVAFHTLGCKVNQYETEAMEKLFEDRGYLVVNDEEFADVYVINTCTVTNLSDRKSRQFIRKSKGINEDAIIAVVGCYSQVSPKEVEELEGVDVIIGTSERNKIVELCEIAKEENRRINIVRNIKTYKEFEPINIDNIKSKSRAYIKIQDGCNQYCSYCIIPYARGPIRSRDVEEILFEAKKLARVGFKEIVLTGIHVASYGKDLTGIDLGEVIKRIALIDGIKRIRLSSVEPNLINDDFMNTLVKTNKVCDHFHLSLQSGSNTILEKMNRKYTKEEFREKVDLIRKYMPDAGITTDIIVGFPGETDKEFKETYEFANEIGFSRIHVFKYSPRKGTPAARFNNQINGKIKNQRSKELIELGDKLTDEFNSRFIGETMAVLFEEDKSTNGIYEGYTTNYIRVKSNINHELAGSIIQTRITDNEEGYLIGETRR</sequence>
<evidence type="ECO:0000256" key="13">
    <source>
        <dbReference type="ARBA" id="ARBA00051661"/>
    </source>
</evidence>
<dbReference type="GO" id="GO:0046872">
    <property type="term" value="F:metal ion binding"/>
    <property type="evidence" value="ECO:0007669"/>
    <property type="project" value="UniProtKB-KW"/>
</dbReference>
<evidence type="ECO:0000256" key="6">
    <source>
        <dbReference type="ARBA" id="ARBA00022679"/>
    </source>
</evidence>
<keyword evidence="4" id="KW-0004">4Fe-4S</keyword>
<dbReference type="InterPro" id="IPR006638">
    <property type="entry name" value="Elp3/MiaA/NifB-like_rSAM"/>
</dbReference>
<dbReference type="EMBL" id="JACRTK010000002">
    <property type="protein sequence ID" value="MBC8590774.1"/>
    <property type="molecule type" value="Genomic_DNA"/>
</dbReference>
<dbReference type="Gene3D" id="3.40.50.12160">
    <property type="entry name" value="Methylthiotransferase, N-terminal domain"/>
    <property type="match status" value="1"/>
</dbReference>
<dbReference type="Gene3D" id="3.80.30.20">
    <property type="entry name" value="tm_1862 like domain"/>
    <property type="match status" value="1"/>
</dbReference>
<dbReference type="Pfam" id="PF00919">
    <property type="entry name" value="UPF0004"/>
    <property type="match status" value="1"/>
</dbReference>
<dbReference type="Proteomes" id="UP000601522">
    <property type="component" value="Unassembled WGS sequence"/>
</dbReference>
<dbReference type="InterPro" id="IPR002792">
    <property type="entry name" value="TRAM_dom"/>
</dbReference>
<evidence type="ECO:0000256" key="9">
    <source>
        <dbReference type="ARBA" id="ARBA00022723"/>
    </source>
</evidence>
<dbReference type="RefSeq" id="WP_249323608.1">
    <property type="nucleotide sequence ID" value="NZ_JACRTK010000002.1"/>
</dbReference>
<dbReference type="InterPro" id="IPR013848">
    <property type="entry name" value="Methylthiotransferase_N"/>
</dbReference>
<comment type="similarity">
    <text evidence="14">Belongs to the methylthiotransferase family. MtaB subfamily.</text>
</comment>
<dbReference type="SMART" id="SM00729">
    <property type="entry name" value="Elp3"/>
    <property type="match status" value="1"/>
</dbReference>
<feature type="domain" description="TRAM" evidence="16">
    <location>
        <begin position="371"/>
        <end position="433"/>
    </location>
</feature>
<dbReference type="InterPro" id="IPR034557">
    <property type="entry name" value="ThrcA_tRNA_MEthiotransferase"/>
</dbReference>
<dbReference type="FunFam" id="3.40.50.12160:FF:000004">
    <property type="entry name" value="Threonylcarbamoyladenosine tRNA methylthiotransferase MtaB"/>
    <property type="match status" value="1"/>
</dbReference>
<gene>
    <name evidence="19" type="primary">mtaB</name>
    <name evidence="19" type="ORF">H8689_06455</name>
</gene>
<evidence type="ECO:0000256" key="7">
    <source>
        <dbReference type="ARBA" id="ARBA00022691"/>
    </source>
</evidence>
<keyword evidence="7" id="KW-0949">S-adenosyl-L-methionine</keyword>
<evidence type="ECO:0000256" key="14">
    <source>
        <dbReference type="ARBA" id="ARBA00061574"/>
    </source>
</evidence>
<feature type="domain" description="MTTase N-terminal" evidence="17">
    <location>
        <begin position="2"/>
        <end position="114"/>
    </location>
</feature>
<evidence type="ECO:0000256" key="15">
    <source>
        <dbReference type="ARBA" id="ARBA00069898"/>
    </source>
</evidence>
<dbReference type="SFLD" id="SFLDG01061">
    <property type="entry name" value="methylthiotransferase"/>
    <property type="match status" value="1"/>
</dbReference>
<evidence type="ECO:0000259" key="16">
    <source>
        <dbReference type="PROSITE" id="PS50926"/>
    </source>
</evidence>
<reference evidence="19 20" key="1">
    <citation type="submission" date="2020-08" db="EMBL/GenBank/DDBJ databases">
        <title>Genome public.</title>
        <authorList>
            <person name="Liu C."/>
            <person name="Sun Q."/>
        </authorList>
    </citation>
    <scope>NUCLEOTIDE SEQUENCE [LARGE SCALE GENOMIC DNA]</scope>
    <source>
        <strain evidence="19 20">NSJ-26</strain>
    </source>
</reference>
<dbReference type="InterPro" id="IPR058240">
    <property type="entry name" value="rSAM_sf"/>
</dbReference>
<dbReference type="AlphaFoldDB" id="A0A926IM28"/>
<organism evidence="19 20">
    <name type="scientific">Wansuia hejianensis</name>
    <dbReference type="NCBI Taxonomy" id="2763667"/>
    <lineage>
        <taxon>Bacteria</taxon>
        <taxon>Bacillati</taxon>
        <taxon>Bacillota</taxon>
        <taxon>Clostridia</taxon>
        <taxon>Lachnospirales</taxon>
        <taxon>Lachnospiraceae</taxon>
        <taxon>Wansuia</taxon>
    </lineage>
</organism>
<evidence type="ECO:0000259" key="18">
    <source>
        <dbReference type="PROSITE" id="PS51918"/>
    </source>
</evidence>
<dbReference type="InterPro" id="IPR006467">
    <property type="entry name" value="MiaB-like_bact"/>
</dbReference>
<dbReference type="PROSITE" id="PS50926">
    <property type="entry name" value="TRAM"/>
    <property type="match status" value="1"/>
</dbReference>
<comment type="function">
    <text evidence="2">Catalyzes the methylthiolation of N6-threonylcarbamoyladenosine (t(6)A), leading to the formation of 2-methylthio-N6-threonylcarbamoyladenosine (ms(2)t(6)A) at position 37 in tRNAs that read codons beginning with adenine.</text>
</comment>
<evidence type="ECO:0000256" key="3">
    <source>
        <dbReference type="ARBA" id="ARBA00013273"/>
    </source>
</evidence>
<evidence type="ECO:0000256" key="2">
    <source>
        <dbReference type="ARBA" id="ARBA00002399"/>
    </source>
</evidence>
<dbReference type="SFLD" id="SFLDS00029">
    <property type="entry name" value="Radical_SAM"/>
    <property type="match status" value="1"/>
</dbReference>
<accession>A0A926IM28</accession>
<evidence type="ECO:0000256" key="12">
    <source>
        <dbReference type="ARBA" id="ARBA00031213"/>
    </source>
</evidence>
<dbReference type="SUPFAM" id="SSF102114">
    <property type="entry name" value="Radical SAM enzymes"/>
    <property type="match status" value="1"/>
</dbReference>
<evidence type="ECO:0000256" key="10">
    <source>
        <dbReference type="ARBA" id="ARBA00023004"/>
    </source>
</evidence>
<dbReference type="InterPro" id="IPR005839">
    <property type="entry name" value="Methylthiotransferase"/>
</dbReference>
<dbReference type="InterPro" id="IPR023404">
    <property type="entry name" value="rSAM_horseshoe"/>
</dbReference>
<dbReference type="SFLD" id="SFLDG01082">
    <property type="entry name" value="B12-binding_domain_containing"/>
    <property type="match status" value="1"/>
</dbReference>
<keyword evidence="20" id="KW-1185">Reference proteome</keyword>
<proteinExistence type="inferred from homology"/>
<dbReference type="PROSITE" id="PS51918">
    <property type="entry name" value="RADICAL_SAM"/>
    <property type="match status" value="1"/>
</dbReference>
<dbReference type="PROSITE" id="PS01278">
    <property type="entry name" value="MTTASE_RADICAL"/>
    <property type="match status" value="1"/>
</dbReference>
<evidence type="ECO:0000256" key="8">
    <source>
        <dbReference type="ARBA" id="ARBA00022694"/>
    </source>
</evidence>
<comment type="catalytic activity">
    <reaction evidence="13">
        <text>N(6)-L-threonylcarbamoyladenosine(37) in tRNA + (sulfur carrier)-SH + AH2 + 2 S-adenosyl-L-methionine = 2-methylsulfanyl-N(6)-L-threonylcarbamoyladenosine(37) in tRNA + (sulfur carrier)-H + 5'-deoxyadenosine + L-methionine + A + S-adenosyl-L-homocysteine + 2 H(+)</text>
        <dbReference type="Rhea" id="RHEA:37075"/>
        <dbReference type="Rhea" id="RHEA-COMP:10163"/>
        <dbReference type="Rhea" id="RHEA-COMP:11092"/>
        <dbReference type="Rhea" id="RHEA-COMP:14737"/>
        <dbReference type="Rhea" id="RHEA-COMP:14739"/>
        <dbReference type="ChEBI" id="CHEBI:13193"/>
        <dbReference type="ChEBI" id="CHEBI:15378"/>
        <dbReference type="ChEBI" id="CHEBI:17319"/>
        <dbReference type="ChEBI" id="CHEBI:17499"/>
        <dbReference type="ChEBI" id="CHEBI:29917"/>
        <dbReference type="ChEBI" id="CHEBI:57844"/>
        <dbReference type="ChEBI" id="CHEBI:57856"/>
        <dbReference type="ChEBI" id="CHEBI:59789"/>
        <dbReference type="ChEBI" id="CHEBI:64428"/>
        <dbReference type="ChEBI" id="CHEBI:74418"/>
        <dbReference type="ChEBI" id="CHEBI:74420"/>
        <dbReference type="EC" id="2.8.4.5"/>
    </reaction>
</comment>
<comment type="cofactor">
    <cofactor evidence="1">
        <name>[4Fe-4S] cluster</name>
        <dbReference type="ChEBI" id="CHEBI:49883"/>
    </cofactor>
</comment>
<name>A0A926IM28_9FIRM</name>
<dbReference type="EC" id="2.8.4.5" evidence="3"/>
<dbReference type="InterPro" id="IPR038135">
    <property type="entry name" value="Methylthiotransferase_N_sf"/>
</dbReference>
<dbReference type="PANTHER" id="PTHR11918:SF45">
    <property type="entry name" value="THREONYLCARBAMOYLADENOSINE TRNA METHYLTHIOTRANSFERASE"/>
    <property type="match status" value="1"/>
</dbReference>
<evidence type="ECO:0000259" key="17">
    <source>
        <dbReference type="PROSITE" id="PS51449"/>
    </source>
</evidence>
<protein>
    <recommendedName>
        <fullName evidence="15">Threonylcarbamoyladenosine tRNA methylthiotransferase MtaB</fullName>
        <ecNumber evidence="3">2.8.4.5</ecNumber>
    </recommendedName>
    <alternativeName>
        <fullName evidence="12">tRNA-t(6)A37 methylthiotransferase</fullName>
    </alternativeName>
</protein>
<keyword evidence="6" id="KW-0808">Transferase</keyword>
<keyword evidence="5" id="KW-0963">Cytoplasm</keyword>
<dbReference type="NCBIfam" id="TIGR01579">
    <property type="entry name" value="MiaB-like-C"/>
    <property type="match status" value="1"/>
</dbReference>
<evidence type="ECO:0000313" key="19">
    <source>
        <dbReference type="EMBL" id="MBC8590774.1"/>
    </source>
</evidence>
<dbReference type="GO" id="GO:0051539">
    <property type="term" value="F:4 iron, 4 sulfur cluster binding"/>
    <property type="evidence" value="ECO:0007669"/>
    <property type="project" value="UniProtKB-KW"/>
</dbReference>
<feature type="domain" description="Radical SAM core" evidence="18">
    <location>
        <begin position="139"/>
        <end position="368"/>
    </location>
</feature>
<evidence type="ECO:0000256" key="1">
    <source>
        <dbReference type="ARBA" id="ARBA00001966"/>
    </source>
</evidence>
<dbReference type="PANTHER" id="PTHR11918">
    <property type="entry name" value="RADICAL SAM PROTEINS"/>
    <property type="match status" value="1"/>
</dbReference>
<dbReference type="FunFam" id="3.80.30.20:FF:000001">
    <property type="entry name" value="tRNA-2-methylthio-N(6)-dimethylallyladenosine synthase 2"/>
    <property type="match status" value="1"/>
</dbReference>
<evidence type="ECO:0000313" key="20">
    <source>
        <dbReference type="Proteomes" id="UP000601522"/>
    </source>
</evidence>
<comment type="caution">
    <text evidence="19">The sequence shown here is derived from an EMBL/GenBank/DDBJ whole genome shotgun (WGS) entry which is preliminary data.</text>
</comment>